<gene>
    <name evidence="10" type="ORF">C483_14770</name>
</gene>
<evidence type="ECO:0000256" key="6">
    <source>
        <dbReference type="ARBA" id="ARBA00022989"/>
    </source>
</evidence>
<keyword evidence="5 9" id="KW-0812">Transmembrane</keyword>
<feature type="transmembrane region" description="Helical" evidence="9">
    <location>
        <begin position="103"/>
        <end position="125"/>
    </location>
</feature>
<dbReference type="AlphaFoldDB" id="L9ZS77"/>
<keyword evidence="11" id="KW-1185">Reference proteome</keyword>
<evidence type="ECO:0000256" key="3">
    <source>
        <dbReference type="ARBA" id="ARBA00022448"/>
    </source>
</evidence>
<feature type="transmembrane region" description="Helical" evidence="9">
    <location>
        <begin position="158"/>
        <end position="177"/>
    </location>
</feature>
<keyword evidence="3" id="KW-0813">Transport</keyword>
<dbReference type="Pfam" id="PF03591">
    <property type="entry name" value="AzlC"/>
    <property type="match status" value="1"/>
</dbReference>
<feature type="transmembrane region" description="Helical" evidence="9">
    <location>
        <begin position="219"/>
        <end position="248"/>
    </location>
</feature>
<feature type="transmembrane region" description="Helical" evidence="9">
    <location>
        <begin position="254"/>
        <end position="272"/>
    </location>
</feature>
<keyword evidence="4" id="KW-1003">Cell membrane</keyword>
<dbReference type="PANTHER" id="PTHR34979">
    <property type="entry name" value="INNER MEMBRANE PROTEIN YGAZ"/>
    <property type="match status" value="1"/>
</dbReference>
<comment type="caution">
    <text evidence="10">The sequence shown here is derived from an EMBL/GenBank/DDBJ whole genome shotgun (WGS) entry which is preliminary data.</text>
</comment>
<comment type="similarity">
    <text evidence="2">Belongs to the AzlC family.</text>
</comment>
<feature type="transmembrane region" description="Helical" evidence="9">
    <location>
        <begin position="279"/>
        <end position="301"/>
    </location>
</feature>
<protein>
    <submittedName>
        <fullName evidence="10">AzlC family protein</fullName>
    </submittedName>
</protein>
<evidence type="ECO:0000256" key="7">
    <source>
        <dbReference type="ARBA" id="ARBA00023136"/>
    </source>
</evidence>
<evidence type="ECO:0000256" key="4">
    <source>
        <dbReference type="ARBA" id="ARBA00022475"/>
    </source>
</evidence>
<feature type="region of interest" description="Disordered" evidence="8">
    <location>
        <begin position="1"/>
        <end position="94"/>
    </location>
</feature>
<dbReference type="GO" id="GO:0005886">
    <property type="term" value="C:plasma membrane"/>
    <property type="evidence" value="ECO:0007669"/>
    <property type="project" value="UniProtKB-SubCell"/>
</dbReference>
<sequence length="318" mass="33147">MDRNPETDVYSTEERSDRETTDATDTTARADESETVPGTEPTAESGSAAAELEYGYDSDTDANSGPESDSDSNPSPVSTADTGQNPTPDPETVTFGWEGVRTGFLTCLPVALGVGGYGIAFGVLASQAGLSVAEAALMSATVVAGASQIVAIELWADPIPIAAVLVTTFAINLRYSLMGAALQPWFKHLSPAKVYGSLFVMADENWALTMRNLRSGAGYGAFLLGSGFAVWLFWVGATVIGAVAGGVVGDPTEYGFDFILAAVFLALAAELWEGKSSLVPWTVALAVAIVAAELVPGRWYILLGGLAAAAVEVIRYDQ</sequence>
<comment type="subcellular location">
    <subcellularLocation>
        <location evidence="1">Cell membrane</location>
        <topology evidence="1">Multi-pass membrane protein</topology>
    </subcellularLocation>
</comment>
<evidence type="ECO:0000256" key="5">
    <source>
        <dbReference type="ARBA" id="ARBA00022692"/>
    </source>
</evidence>
<evidence type="ECO:0000256" key="1">
    <source>
        <dbReference type="ARBA" id="ARBA00004651"/>
    </source>
</evidence>
<dbReference type="Proteomes" id="UP000011519">
    <property type="component" value="Unassembled WGS sequence"/>
</dbReference>
<organism evidence="10 11">
    <name type="scientific">Natrialba hulunbeirensis JCM 10989</name>
    <dbReference type="NCBI Taxonomy" id="1227493"/>
    <lineage>
        <taxon>Archaea</taxon>
        <taxon>Methanobacteriati</taxon>
        <taxon>Methanobacteriota</taxon>
        <taxon>Stenosarchaea group</taxon>
        <taxon>Halobacteria</taxon>
        <taxon>Halobacteriales</taxon>
        <taxon>Natrialbaceae</taxon>
        <taxon>Natrialba</taxon>
    </lineage>
</organism>
<dbReference type="InterPro" id="IPR011606">
    <property type="entry name" value="Brnchd-chn_aa_trnsp_permease"/>
</dbReference>
<evidence type="ECO:0000256" key="9">
    <source>
        <dbReference type="SAM" id="Phobius"/>
    </source>
</evidence>
<evidence type="ECO:0000313" key="11">
    <source>
        <dbReference type="Proteomes" id="UP000011519"/>
    </source>
</evidence>
<evidence type="ECO:0000256" key="8">
    <source>
        <dbReference type="SAM" id="MobiDB-lite"/>
    </source>
</evidence>
<reference evidence="10 11" key="1">
    <citation type="journal article" date="2014" name="PLoS Genet.">
        <title>Phylogenetically driven sequencing of extremely halophilic archaea reveals strategies for static and dynamic osmo-response.</title>
        <authorList>
            <person name="Becker E.A."/>
            <person name="Seitzer P.M."/>
            <person name="Tritt A."/>
            <person name="Larsen D."/>
            <person name="Krusor M."/>
            <person name="Yao A.I."/>
            <person name="Wu D."/>
            <person name="Madern D."/>
            <person name="Eisen J.A."/>
            <person name="Darling A.E."/>
            <person name="Facciotti M.T."/>
        </authorList>
    </citation>
    <scope>NUCLEOTIDE SEQUENCE [LARGE SCALE GENOMIC DNA]</scope>
    <source>
        <strain evidence="10 11">JCM 10989</strain>
    </source>
</reference>
<evidence type="ECO:0000256" key="2">
    <source>
        <dbReference type="ARBA" id="ARBA00010735"/>
    </source>
</evidence>
<keyword evidence="6 9" id="KW-1133">Transmembrane helix</keyword>
<proteinExistence type="inferred from homology"/>
<dbReference type="PANTHER" id="PTHR34979:SF1">
    <property type="entry name" value="INNER MEMBRANE PROTEIN YGAZ"/>
    <property type="match status" value="1"/>
</dbReference>
<dbReference type="RefSeq" id="WP_006654114.1">
    <property type="nucleotide sequence ID" value="NZ_AOIM01000037.1"/>
</dbReference>
<accession>L9ZS77</accession>
<evidence type="ECO:0000313" key="10">
    <source>
        <dbReference type="EMBL" id="ELY89219.1"/>
    </source>
</evidence>
<dbReference type="PATRIC" id="fig|1227493.4.peg.2971"/>
<dbReference type="STRING" id="1227493.C483_14770"/>
<keyword evidence="7 9" id="KW-0472">Membrane</keyword>
<feature type="compositionally biased region" description="Basic and acidic residues" evidence="8">
    <location>
        <begin position="1"/>
        <end position="21"/>
    </location>
</feature>
<feature type="compositionally biased region" description="Polar residues" evidence="8">
    <location>
        <begin position="61"/>
        <end position="86"/>
    </location>
</feature>
<dbReference type="OrthoDB" id="170360at2157"/>
<dbReference type="EMBL" id="AOIM01000037">
    <property type="protein sequence ID" value="ELY89219.1"/>
    <property type="molecule type" value="Genomic_DNA"/>
</dbReference>
<dbReference type="GO" id="GO:1903785">
    <property type="term" value="P:L-valine transmembrane transport"/>
    <property type="evidence" value="ECO:0007669"/>
    <property type="project" value="TreeGrafter"/>
</dbReference>
<name>L9ZS77_9EURY</name>